<sequence length="950" mass="107450">MVKYPRIIVFTFTAFILACSPKVKVNNSVATLVPAAEQKLIPVDSNVIIGQLPNGLTYYIRKNEEPKKRAELYLVNKVGSIVEDDDQQGLAHFTEHMAFNGTKEFPKNELIDYLQKAGVRFGADLNAYTGFDQTVYQLPLPTDSTELFKKGFDILANWAGYVSFDDHEIDQERGVIVEEDRQRGKNAQERMLKQLLPVLLANSRYAERLPIGKIDIIQNFKYETIKRFYRDWYRPNLQAVVAVGDFDVKEVEQLIKDNFSEFKNPESERKREEYTLGGNKEPLVKIVTDAEYPYNVASISYKHPERIEKTEEDLMVKVEESLINEMLNNRLNEILQKGNAPFVFAQSSYGPYQGGLANSEAFTSFVVAKDGKGLKQAVEAVLDENARMKKFGFTETELSRAKTNLMTTIEKRYKEREKTASSVYVQDYVEHFLKGQAIPSIDFIYAFYQKNLEQIKLGNVNALAGGMITEENMLAVIQAPDKEKANLPSDAEYLNWIKSAGKNVTAYVDEVIDQPLLTATPIAGKIVKEQKVAELDVTEFELSNGIKVVLKPTDFKNDQILFTASRKGGVSLATDQVFRAAEMADELVDESGIASFDAVQLGKLLTGKTLQVTPFIGTYSEGVKGSTSPKDLETAMQMIYLYFTQPRKDANVFQTKIDENKTVLVNRETNPSSVYQDTISAVLNNYHKRARVITIPELEKINLDDAFSFYKSRFSNANGFIFTFVGNFNVEEMKPLLETYLGSLPSNQQVASNYKDLGFYPVKGKVTKKVYKGLEDKASVLLIYHGDYGYSKEENMQLTALKSVLDFKILERLREKESGVYSPRVNVSYSNIPKATYSVSISFSCSTANVDKLIAAAEDEVAILKKNGATADDITKFKATQNRQYELMLRENGYWLQYLQKSVEDKKNLLDVLSFPDRLKEVNAGTVKQSANKYLDSNNFKQFILLPEKK</sequence>
<evidence type="ECO:0000256" key="3">
    <source>
        <dbReference type="ARBA" id="ARBA00022801"/>
    </source>
</evidence>
<dbReference type="InterPro" id="IPR007863">
    <property type="entry name" value="Peptidase_M16_C"/>
</dbReference>
<dbReference type="InterPro" id="IPR050626">
    <property type="entry name" value="Peptidase_M16"/>
</dbReference>
<keyword evidence="5" id="KW-0482">Metalloprotease</keyword>
<evidence type="ECO:0000259" key="6">
    <source>
        <dbReference type="Pfam" id="PF00675"/>
    </source>
</evidence>
<evidence type="ECO:0000256" key="2">
    <source>
        <dbReference type="ARBA" id="ARBA00022670"/>
    </source>
</evidence>
<dbReference type="RefSeq" id="WP_379661581.1">
    <property type="nucleotide sequence ID" value="NZ_JBHUDG010000003.1"/>
</dbReference>
<protein>
    <submittedName>
        <fullName evidence="8">M16 family metallopeptidase</fullName>
    </submittedName>
</protein>
<dbReference type="PANTHER" id="PTHR43690:SF34">
    <property type="entry name" value="ZINC PROTEASE PQQL-LIKE"/>
    <property type="match status" value="1"/>
</dbReference>
<evidence type="ECO:0000259" key="7">
    <source>
        <dbReference type="Pfam" id="PF05193"/>
    </source>
</evidence>
<evidence type="ECO:0000256" key="4">
    <source>
        <dbReference type="ARBA" id="ARBA00022833"/>
    </source>
</evidence>
<accession>A0ABW4I8X7</accession>
<proteinExistence type="inferred from homology"/>
<dbReference type="Proteomes" id="UP001597118">
    <property type="component" value="Unassembled WGS sequence"/>
</dbReference>
<evidence type="ECO:0000256" key="1">
    <source>
        <dbReference type="ARBA" id="ARBA00007261"/>
    </source>
</evidence>
<dbReference type="EMBL" id="JBHUDG010000003">
    <property type="protein sequence ID" value="MFD1629201.1"/>
    <property type="molecule type" value="Genomic_DNA"/>
</dbReference>
<feature type="domain" description="Peptidase M16 C-terminal" evidence="7">
    <location>
        <begin position="220"/>
        <end position="405"/>
    </location>
</feature>
<dbReference type="Pfam" id="PF05193">
    <property type="entry name" value="Peptidase_M16_C"/>
    <property type="match status" value="2"/>
</dbReference>
<dbReference type="PROSITE" id="PS51257">
    <property type="entry name" value="PROKAR_LIPOPROTEIN"/>
    <property type="match status" value="1"/>
</dbReference>
<dbReference type="Pfam" id="PF00675">
    <property type="entry name" value="Peptidase_M16"/>
    <property type="match status" value="1"/>
</dbReference>
<name>A0ABW4I8X7_9SPHI</name>
<dbReference type="SUPFAM" id="SSF63411">
    <property type="entry name" value="LuxS/MPP-like metallohydrolase"/>
    <property type="match status" value="4"/>
</dbReference>
<comment type="similarity">
    <text evidence="1">Belongs to the peptidase M16 family.</text>
</comment>
<evidence type="ECO:0000313" key="8">
    <source>
        <dbReference type="EMBL" id="MFD1629201.1"/>
    </source>
</evidence>
<gene>
    <name evidence="8" type="ORF">ACFSAH_04885</name>
</gene>
<feature type="domain" description="Peptidase M16 C-terminal" evidence="7">
    <location>
        <begin position="700"/>
        <end position="878"/>
    </location>
</feature>
<keyword evidence="2" id="KW-0645">Protease</keyword>
<keyword evidence="4" id="KW-0862">Zinc</keyword>
<comment type="caution">
    <text evidence="8">The sequence shown here is derived from an EMBL/GenBank/DDBJ whole genome shotgun (WGS) entry which is preliminary data.</text>
</comment>
<dbReference type="PANTHER" id="PTHR43690">
    <property type="entry name" value="NARDILYSIN"/>
    <property type="match status" value="1"/>
</dbReference>
<keyword evidence="3" id="KW-0378">Hydrolase</keyword>
<dbReference type="InterPro" id="IPR011249">
    <property type="entry name" value="Metalloenz_LuxS/M16"/>
</dbReference>
<dbReference type="InterPro" id="IPR011765">
    <property type="entry name" value="Pept_M16_N"/>
</dbReference>
<feature type="domain" description="Peptidase M16 N-terminal" evidence="6">
    <location>
        <begin position="62"/>
        <end position="196"/>
    </location>
</feature>
<reference evidence="9" key="1">
    <citation type="journal article" date="2019" name="Int. J. Syst. Evol. Microbiol.">
        <title>The Global Catalogue of Microorganisms (GCM) 10K type strain sequencing project: providing services to taxonomists for standard genome sequencing and annotation.</title>
        <authorList>
            <consortium name="The Broad Institute Genomics Platform"/>
            <consortium name="The Broad Institute Genome Sequencing Center for Infectious Disease"/>
            <person name="Wu L."/>
            <person name="Ma J."/>
        </authorList>
    </citation>
    <scope>NUCLEOTIDE SEQUENCE [LARGE SCALE GENOMIC DNA]</scope>
    <source>
        <strain evidence="9">CCUG 53762</strain>
    </source>
</reference>
<keyword evidence="9" id="KW-1185">Reference proteome</keyword>
<evidence type="ECO:0000313" key="9">
    <source>
        <dbReference type="Proteomes" id="UP001597118"/>
    </source>
</evidence>
<dbReference type="Gene3D" id="3.30.830.10">
    <property type="entry name" value="Metalloenzyme, LuxS/M16 peptidase-like"/>
    <property type="match status" value="4"/>
</dbReference>
<evidence type="ECO:0000256" key="5">
    <source>
        <dbReference type="ARBA" id="ARBA00023049"/>
    </source>
</evidence>
<organism evidence="8 9">
    <name type="scientific">Pseudopedobacter beijingensis</name>
    <dbReference type="NCBI Taxonomy" id="1207056"/>
    <lineage>
        <taxon>Bacteria</taxon>
        <taxon>Pseudomonadati</taxon>
        <taxon>Bacteroidota</taxon>
        <taxon>Sphingobacteriia</taxon>
        <taxon>Sphingobacteriales</taxon>
        <taxon>Sphingobacteriaceae</taxon>
        <taxon>Pseudopedobacter</taxon>
    </lineage>
</organism>